<accession>A0A368G219</accession>
<evidence type="ECO:0000313" key="3">
    <source>
        <dbReference type="Proteomes" id="UP000252519"/>
    </source>
</evidence>
<keyword evidence="3" id="KW-1185">Reference proteome</keyword>
<gene>
    <name evidence="2" type="ORF">ANCCAN_15596</name>
</gene>
<feature type="transmembrane region" description="Helical" evidence="1">
    <location>
        <begin position="61"/>
        <end position="81"/>
    </location>
</feature>
<dbReference type="Proteomes" id="UP000252519">
    <property type="component" value="Unassembled WGS sequence"/>
</dbReference>
<keyword evidence="1" id="KW-0472">Membrane</keyword>
<dbReference type="OrthoDB" id="5846026at2759"/>
<evidence type="ECO:0000256" key="1">
    <source>
        <dbReference type="SAM" id="Phobius"/>
    </source>
</evidence>
<keyword evidence="1" id="KW-1133">Transmembrane helix</keyword>
<comment type="caution">
    <text evidence="2">The sequence shown here is derived from an EMBL/GenBank/DDBJ whole genome shotgun (WGS) entry which is preliminary data.</text>
</comment>
<dbReference type="AlphaFoldDB" id="A0A368G219"/>
<protein>
    <submittedName>
        <fullName evidence="2">Uncharacterized protein</fullName>
    </submittedName>
</protein>
<organism evidence="2 3">
    <name type="scientific">Ancylostoma caninum</name>
    <name type="common">Dog hookworm</name>
    <dbReference type="NCBI Taxonomy" id="29170"/>
    <lineage>
        <taxon>Eukaryota</taxon>
        <taxon>Metazoa</taxon>
        <taxon>Ecdysozoa</taxon>
        <taxon>Nematoda</taxon>
        <taxon>Chromadorea</taxon>
        <taxon>Rhabditida</taxon>
        <taxon>Rhabditina</taxon>
        <taxon>Rhabditomorpha</taxon>
        <taxon>Strongyloidea</taxon>
        <taxon>Ancylostomatidae</taxon>
        <taxon>Ancylostomatinae</taxon>
        <taxon>Ancylostoma</taxon>
    </lineage>
</organism>
<sequence>MNTNSRNYDIPWVTSVDGFCRVAQLVAILQIDTTAFLISIERLIATMYIRRYEHMFSSFTYKIGLIVLLSIALYGSSYYLFFARGDVYKESPQNTLMDIGYAMTATNLTGLLRLSK</sequence>
<proteinExistence type="predicted"/>
<evidence type="ECO:0000313" key="2">
    <source>
        <dbReference type="EMBL" id="RCN38494.1"/>
    </source>
</evidence>
<name>A0A368G219_ANCCA</name>
<dbReference type="EMBL" id="JOJR01000396">
    <property type="protein sequence ID" value="RCN38494.1"/>
    <property type="molecule type" value="Genomic_DNA"/>
</dbReference>
<keyword evidence="1" id="KW-0812">Transmembrane</keyword>
<reference evidence="2 3" key="1">
    <citation type="submission" date="2014-10" db="EMBL/GenBank/DDBJ databases">
        <title>Draft genome of the hookworm Ancylostoma caninum.</title>
        <authorList>
            <person name="Mitreva M."/>
        </authorList>
    </citation>
    <scope>NUCLEOTIDE SEQUENCE [LARGE SCALE GENOMIC DNA]</scope>
    <source>
        <strain evidence="2 3">Baltimore</strain>
    </source>
</reference>